<accession>A0ABW2H0L1</accession>
<evidence type="ECO:0000256" key="4">
    <source>
        <dbReference type="ARBA" id="ARBA00022692"/>
    </source>
</evidence>
<dbReference type="Pfam" id="PF01790">
    <property type="entry name" value="LGT"/>
    <property type="match status" value="1"/>
</dbReference>
<feature type="transmembrane region" description="Helical" evidence="7">
    <location>
        <begin position="271"/>
        <end position="289"/>
    </location>
</feature>
<reference evidence="10" key="1">
    <citation type="journal article" date="2019" name="Int. J. Syst. Evol. Microbiol.">
        <title>The Global Catalogue of Microorganisms (GCM) 10K type strain sequencing project: providing services to taxonomists for standard genome sequencing and annotation.</title>
        <authorList>
            <consortium name="The Broad Institute Genomics Platform"/>
            <consortium name="The Broad Institute Genome Sequencing Center for Infectious Disease"/>
            <person name="Wu L."/>
            <person name="Ma J."/>
        </authorList>
    </citation>
    <scope>NUCLEOTIDE SEQUENCE [LARGE SCALE GENOMIC DNA]</scope>
    <source>
        <strain evidence="10">CGMCC 1.9106</strain>
    </source>
</reference>
<feature type="transmembrane region" description="Helical" evidence="7">
    <location>
        <begin position="70"/>
        <end position="90"/>
    </location>
</feature>
<feature type="region of interest" description="Disordered" evidence="8">
    <location>
        <begin position="327"/>
        <end position="376"/>
    </location>
</feature>
<dbReference type="Proteomes" id="UP001596392">
    <property type="component" value="Unassembled WGS sequence"/>
</dbReference>
<keyword evidence="3 7" id="KW-0808">Transferase</keyword>
<proteinExistence type="inferred from homology"/>
<evidence type="ECO:0000313" key="10">
    <source>
        <dbReference type="Proteomes" id="UP001596392"/>
    </source>
</evidence>
<comment type="pathway">
    <text evidence="7">Protein modification; lipoprotein biosynthesis (diacylglyceryl transfer).</text>
</comment>
<feature type="transmembrane region" description="Helical" evidence="7">
    <location>
        <begin position="38"/>
        <end position="58"/>
    </location>
</feature>
<dbReference type="PROSITE" id="PS01311">
    <property type="entry name" value="LGT"/>
    <property type="match status" value="1"/>
</dbReference>
<feature type="transmembrane region" description="Helical" evidence="7">
    <location>
        <begin position="110"/>
        <end position="134"/>
    </location>
</feature>
<evidence type="ECO:0000313" key="9">
    <source>
        <dbReference type="EMBL" id="MFC7244838.1"/>
    </source>
</evidence>
<feature type="transmembrane region" description="Helical" evidence="7">
    <location>
        <begin position="211"/>
        <end position="229"/>
    </location>
</feature>
<comment type="similarity">
    <text evidence="1 7">Belongs to the Lgt family.</text>
</comment>
<dbReference type="HAMAP" id="MF_01147">
    <property type="entry name" value="Lgt"/>
    <property type="match status" value="1"/>
</dbReference>
<protein>
    <recommendedName>
        <fullName evidence="7">Phosphatidylglycerol--prolipoprotein diacylglyceryl transferase</fullName>
        <ecNumber evidence="7">2.5.1.145</ecNumber>
    </recommendedName>
</protein>
<feature type="compositionally biased region" description="Polar residues" evidence="8">
    <location>
        <begin position="359"/>
        <end position="376"/>
    </location>
</feature>
<comment type="catalytic activity">
    <reaction evidence="7">
        <text>L-cysteinyl-[prolipoprotein] + a 1,2-diacyl-sn-glycero-3-phospho-(1'-sn-glycerol) = an S-1,2-diacyl-sn-glyceryl-L-cysteinyl-[prolipoprotein] + sn-glycerol 1-phosphate + H(+)</text>
        <dbReference type="Rhea" id="RHEA:56712"/>
        <dbReference type="Rhea" id="RHEA-COMP:14679"/>
        <dbReference type="Rhea" id="RHEA-COMP:14680"/>
        <dbReference type="ChEBI" id="CHEBI:15378"/>
        <dbReference type="ChEBI" id="CHEBI:29950"/>
        <dbReference type="ChEBI" id="CHEBI:57685"/>
        <dbReference type="ChEBI" id="CHEBI:64716"/>
        <dbReference type="ChEBI" id="CHEBI:140658"/>
        <dbReference type="EC" id="2.5.1.145"/>
    </reaction>
</comment>
<dbReference type="PANTHER" id="PTHR30589:SF0">
    <property type="entry name" value="PHOSPHATIDYLGLYCEROL--PROLIPOPROTEIN DIACYLGLYCERYL TRANSFERASE"/>
    <property type="match status" value="1"/>
</dbReference>
<keyword evidence="4 7" id="KW-0812">Transmembrane</keyword>
<keyword evidence="6 7" id="KW-0472">Membrane</keyword>
<dbReference type="PANTHER" id="PTHR30589">
    <property type="entry name" value="PROLIPOPROTEIN DIACYLGLYCERYL TRANSFERASE"/>
    <property type="match status" value="1"/>
</dbReference>
<dbReference type="EMBL" id="JBHTAC010000020">
    <property type="protein sequence ID" value="MFC7244838.1"/>
    <property type="molecule type" value="Genomic_DNA"/>
</dbReference>
<evidence type="ECO:0000256" key="8">
    <source>
        <dbReference type="SAM" id="MobiDB-lite"/>
    </source>
</evidence>
<comment type="function">
    <text evidence="7">Catalyzes the transfer of the diacylglyceryl group from phosphatidylglycerol to the sulfhydryl group of the N-terminal cysteine of a prolipoprotein, the first step in the formation of mature lipoproteins.</text>
</comment>
<keyword evidence="5 7" id="KW-1133">Transmembrane helix</keyword>
<evidence type="ECO:0000256" key="2">
    <source>
        <dbReference type="ARBA" id="ARBA00022475"/>
    </source>
</evidence>
<dbReference type="RefSeq" id="WP_376807814.1">
    <property type="nucleotide sequence ID" value="NZ_JBHTAC010000020.1"/>
</dbReference>
<keyword evidence="10" id="KW-1185">Reference proteome</keyword>
<evidence type="ECO:0000256" key="7">
    <source>
        <dbReference type="HAMAP-Rule" id="MF_01147"/>
    </source>
</evidence>
<keyword evidence="2 7" id="KW-1003">Cell membrane</keyword>
<dbReference type="EC" id="2.5.1.145" evidence="7"/>
<sequence>MRGRAGVWSWGVGAVGFWLVNLASIPSPSTAVWQLGPVPLRAYALCIIAGIVLACIVTDRRMRSRGAPPWAVLDIAVWAVPFGIVGARIYHVLSSPDAYFGAGGDLVKALYIWEGGLGIWGGVAGGAVGAWLACRQLGMSFSFVADTIAVGLPLAQAVGRLGNWFNNELYGGKTDLPWGLQVHVMSDTQPGQAMLGPDGEPELREGLYHPTFLYELLWNLGVAGVVYALDKRFKFGRGRAFALYVMLYTLGRGWIEAMRTDTATMIGGMRLNVWTSIIVFLGAAAFFFLRKGPQEFLIPNVDADGEPVKGFTIVTEAQYQAFLADGTRPDAAAPGDGGEDGDSTPKAVSDEFDDPSDSAADQGSDLSAQKTSSTKD</sequence>
<feature type="transmembrane region" description="Helical" evidence="7">
    <location>
        <begin position="7"/>
        <end position="26"/>
    </location>
</feature>
<evidence type="ECO:0000256" key="5">
    <source>
        <dbReference type="ARBA" id="ARBA00022989"/>
    </source>
</evidence>
<dbReference type="InterPro" id="IPR001640">
    <property type="entry name" value="Lgt"/>
</dbReference>
<comment type="subcellular location">
    <subcellularLocation>
        <location evidence="7">Cell membrane</location>
        <topology evidence="7">Multi-pass membrane protein</topology>
    </subcellularLocation>
</comment>
<comment type="caution">
    <text evidence="9">The sequence shown here is derived from an EMBL/GenBank/DDBJ whole genome shotgun (WGS) entry which is preliminary data.</text>
</comment>
<evidence type="ECO:0000256" key="1">
    <source>
        <dbReference type="ARBA" id="ARBA00007150"/>
    </source>
</evidence>
<evidence type="ECO:0000256" key="3">
    <source>
        <dbReference type="ARBA" id="ARBA00022679"/>
    </source>
</evidence>
<feature type="binding site" evidence="7">
    <location>
        <position position="160"/>
    </location>
    <ligand>
        <name>a 1,2-diacyl-sn-glycero-3-phospho-(1'-sn-glycerol)</name>
        <dbReference type="ChEBI" id="CHEBI:64716"/>
    </ligand>
</feature>
<dbReference type="NCBIfam" id="TIGR00544">
    <property type="entry name" value="lgt"/>
    <property type="match status" value="1"/>
</dbReference>
<gene>
    <name evidence="7 9" type="primary">lgt</name>
    <name evidence="9" type="ORF">ACFQO7_20375</name>
</gene>
<name>A0ABW2H0L1_9ACTN</name>
<evidence type="ECO:0000256" key="6">
    <source>
        <dbReference type="ARBA" id="ARBA00023136"/>
    </source>
</evidence>
<feature type="transmembrane region" description="Helical" evidence="7">
    <location>
        <begin position="141"/>
        <end position="159"/>
    </location>
</feature>
<dbReference type="GO" id="GO:0008961">
    <property type="term" value="F:phosphatidylglycerol-prolipoprotein diacylglyceryl transferase activity"/>
    <property type="evidence" value="ECO:0007669"/>
    <property type="project" value="UniProtKB-EC"/>
</dbReference>
<organism evidence="9 10">
    <name type="scientific">Catellatospora aurea</name>
    <dbReference type="NCBI Taxonomy" id="1337874"/>
    <lineage>
        <taxon>Bacteria</taxon>
        <taxon>Bacillati</taxon>
        <taxon>Actinomycetota</taxon>
        <taxon>Actinomycetes</taxon>
        <taxon>Micromonosporales</taxon>
        <taxon>Micromonosporaceae</taxon>
        <taxon>Catellatospora</taxon>
    </lineage>
</organism>